<proteinExistence type="predicted"/>
<dbReference type="AlphaFoldDB" id="A0A0F9G922"/>
<protein>
    <submittedName>
        <fullName evidence="1">Uncharacterized protein</fullName>
    </submittedName>
</protein>
<evidence type="ECO:0000313" key="1">
    <source>
        <dbReference type="EMBL" id="KKL66015.1"/>
    </source>
</evidence>
<reference evidence="1" key="1">
    <citation type="journal article" date="2015" name="Nature">
        <title>Complex archaea that bridge the gap between prokaryotes and eukaryotes.</title>
        <authorList>
            <person name="Spang A."/>
            <person name="Saw J.H."/>
            <person name="Jorgensen S.L."/>
            <person name="Zaremba-Niedzwiedzka K."/>
            <person name="Martijn J."/>
            <person name="Lind A.E."/>
            <person name="van Eijk R."/>
            <person name="Schleper C."/>
            <person name="Guy L."/>
            <person name="Ettema T.J."/>
        </authorList>
    </citation>
    <scope>NUCLEOTIDE SEQUENCE</scope>
</reference>
<name>A0A0F9G922_9ZZZZ</name>
<dbReference type="EMBL" id="LAZR01027342">
    <property type="protein sequence ID" value="KKL66015.1"/>
    <property type="molecule type" value="Genomic_DNA"/>
</dbReference>
<organism evidence="1">
    <name type="scientific">marine sediment metagenome</name>
    <dbReference type="NCBI Taxonomy" id="412755"/>
    <lineage>
        <taxon>unclassified sequences</taxon>
        <taxon>metagenomes</taxon>
        <taxon>ecological metagenomes</taxon>
    </lineage>
</organism>
<comment type="caution">
    <text evidence="1">The sequence shown here is derived from an EMBL/GenBank/DDBJ whole genome shotgun (WGS) entry which is preliminary data.</text>
</comment>
<sequence length="103" mass="11838">MLFQCFQSLKLYGREPEALEALVSMFQMVLHDFTIDQIRQAFTLHLKRSNEMPAPADIASIIERGGKPPFERAVYVSLSRKAAEQRTSDEWAYMSEYEAYAIG</sequence>
<accession>A0A0F9G922</accession>
<gene>
    <name evidence="1" type="ORF">LCGC14_2149240</name>
</gene>